<evidence type="ECO:0000313" key="2">
    <source>
        <dbReference type="EMBL" id="GEA61131.1"/>
    </source>
</evidence>
<dbReference type="InterPro" id="IPR000917">
    <property type="entry name" value="Sulfatase_N"/>
</dbReference>
<sequence length="535" mass="60269">MNTNNSRLEDMFNKKTFLQLAMGTALASAAMASHATTDTSRPNILAIWGDDIGIDNISAYTKGQAGHWTPNIDRIANEGVLFTDFYGDQSCTAGRSSFITGQHPIRTGLTKVGMPGAKQGMKSEDPSIATMLKDKGYMTGQFGKNHLGDLDEQLPTEHGFDEFFGNLYHLNAEEEPEHADYPQNPEFKKRFGPRGVIHSFADGKIEDTGPLTKKRMETVDEEFLAAALDFIDRAHKEKKPFFVWYNSTRMHVWTHLKEESKGISKRGGLYGDGMVEHDNMVGQLLDKLDDLKIADNTIVSYTTDNGVEKWGWPDGGTARFRGEKNSTWEGGFRVPAMMRFPAKIPAGSVANEIASHLDWAPTFLAAAGNETLVADLKKGQTLNGKKYKVHLDGYNLLPALETGKATTHHNLASWPRKYFIYATDAGDISAVRVGDYKIMFSRNECHSLETWQCDFQPLRAPLMFNLRQDPYEIADHEGMYKRWYVEHLPYMYLGAATTAQFLQTFKEFPPRQVPGSFSIDQIVEKMQIWQRAQYK</sequence>
<dbReference type="CDD" id="cd16142">
    <property type="entry name" value="ARS_like"/>
    <property type="match status" value="1"/>
</dbReference>
<organism evidence="2 3">
    <name type="scientific">Vibrio comitans NBRC 102076</name>
    <dbReference type="NCBI Taxonomy" id="1219078"/>
    <lineage>
        <taxon>Bacteria</taxon>
        <taxon>Pseudomonadati</taxon>
        <taxon>Pseudomonadota</taxon>
        <taxon>Gammaproteobacteria</taxon>
        <taxon>Vibrionales</taxon>
        <taxon>Vibrionaceae</taxon>
        <taxon>Vibrio</taxon>
    </lineage>
</organism>
<evidence type="ECO:0000313" key="3">
    <source>
        <dbReference type="Proteomes" id="UP000318242"/>
    </source>
</evidence>
<reference evidence="2 3" key="1">
    <citation type="submission" date="2019-06" db="EMBL/GenBank/DDBJ databases">
        <title>Whole genome shotgun sequence of Vibrio comitans NBRC 102076.</title>
        <authorList>
            <person name="Hosoyama A."/>
            <person name="Uohara A."/>
            <person name="Ohji S."/>
            <person name="Ichikawa N."/>
        </authorList>
    </citation>
    <scope>NUCLEOTIDE SEQUENCE [LARGE SCALE GENOMIC DNA]</scope>
    <source>
        <strain evidence="2 3">NBRC 102076</strain>
    </source>
</reference>
<dbReference type="Proteomes" id="UP000318242">
    <property type="component" value="Unassembled WGS sequence"/>
</dbReference>
<gene>
    <name evidence="2" type="ORF">VCO01S_23240</name>
</gene>
<comment type="caution">
    <text evidence="2">The sequence shown here is derived from an EMBL/GenBank/DDBJ whole genome shotgun (WGS) entry which is preliminary data.</text>
</comment>
<dbReference type="PANTHER" id="PTHR43751:SF2">
    <property type="entry name" value="SULFATASE N-TERMINAL DOMAIN-CONTAINING PROTEIN"/>
    <property type="match status" value="1"/>
</dbReference>
<dbReference type="Gene3D" id="3.40.720.10">
    <property type="entry name" value="Alkaline Phosphatase, subunit A"/>
    <property type="match status" value="1"/>
</dbReference>
<name>A0A4Y3INP4_9VIBR</name>
<protein>
    <submittedName>
        <fullName evidence="2">Arylsulfatase</fullName>
    </submittedName>
</protein>
<dbReference type="InterPro" id="IPR017850">
    <property type="entry name" value="Alkaline_phosphatase_core_sf"/>
</dbReference>
<feature type="domain" description="Sulfatase N-terminal" evidence="1">
    <location>
        <begin position="42"/>
        <end position="368"/>
    </location>
</feature>
<accession>A0A4Y3INP4</accession>
<dbReference type="Pfam" id="PF00884">
    <property type="entry name" value="Sulfatase"/>
    <property type="match status" value="1"/>
</dbReference>
<dbReference type="SUPFAM" id="SSF53649">
    <property type="entry name" value="Alkaline phosphatase-like"/>
    <property type="match status" value="1"/>
</dbReference>
<dbReference type="InterPro" id="IPR052701">
    <property type="entry name" value="GAG_Ulvan_Degrading_Sulfatases"/>
</dbReference>
<dbReference type="EMBL" id="BJLH01000010">
    <property type="protein sequence ID" value="GEA61131.1"/>
    <property type="molecule type" value="Genomic_DNA"/>
</dbReference>
<dbReference type="Gene3D" id="3.30.1120.10">
    <property type="match status" value="1"/>
</dbReference>
<dbReference type="AlphaFoldDB" id="A0A4Y3INP4"/>
<proteinExistence type="predicted"/>
<dbReference type="PANTHER" id="PTHR43751">
    <property type="entry name" value="SULFATASE"/>
    <property type="match status" value="1"/>
</dbReference>
<keyword evidence="3" id="KW-1185">Reference proteome</keyword>
<evidence type="ECO:0000259" key="1">
    <source>
        <dbReference type="Pfam" id="PF00884"/>
    </source>
</evidence>